<feature type="compositionally biased region" description="Basic and acidic residues" evidence="2">
    <location>
        <begin position="591"/>
        <end position="609"/>
    </location>
</feature>
<dbReference type="AlphaFoldDB" id="A0A8J8NYU0"/>
<evidence type="ECO:0000256" key="1">
    <source>
        <dbReference type="SAM" id="Coils"/>
    </source>
</evidence>
<organism evidence="3 4">
    <name type="scientific">Halteria grandinella</name>
    <dbReference type="NCBI Taxonomy" id="5974"/>
    <lineage>
        <taxon>Eukaryota</taxon>
        <taxon>Sar</taxon>
        <taxon>Alveolata</taxon>
        <taxon>Ciliophora</taxon>
        <taxon>Intramacronucleata</taxon>
        <taxon>Spirotrichea</taxon>
        <taxon>Stichotrichia</taxon>
        <taxon>Sporadotrichida</taxon>
        <taxon>Halteriidae</taxon>
        <taxon>Halteria</taxon>
    </lineage>
</organism>
<evidence type="ECO:0000313" key="4">
    <source>
        <dbReference type="Proteomes" id="UP000785679"/>
    </source>
</evidence>
<gene>
    <name evidence="3" type="ORF">FGO68_gene9405</name>
</gene>
<reference evidence="3" key="1">
    <citation type="submission" date="2019-06" db="EMBL/GenBank/DDBJ databases">
        <authorList>
            <person name="Zheng W."/>
        </authorList>
    </citation>
    <scope>NUCLEOTIDE SEQUENCE</scope>
    <source>
        <strain evidence="3">QDHG01</strain>
    </source>
</reference>
<protein>
    <submittedName>
        <fullName evidence="3">Uncharacterized protein</fullName>
    </submittedName>
</protein>
<sequence length="637" mass="72685">MKGKHEKTHEATKRILSEKVEYQGALEKTIAGLRGEIAKYDERFRQANEKIAFIEEERLPQNETSVKNALFSLDIHRDALQRLKETTARSEVGHDRLTKLIEEANSLARETLRKLNSRVACETYDIEMQYIKTVMRELRGEVQEILEARDNEERAFQARMQTALHQQELNAPLTVQQQQQTPPIVRTPIQERVSTPASINEDHSLRDRVHLLEAKFAQFSEQAKNTGDSNMMDEIQAKLDSVDVKLESLKANTAEQISHQYIAISEQLQLIPQQVLESVKQKVQKPAIQRLSKIEAMLELAGTTEKQEESSSEYSEKEVEFNHDDPFQNVPGLKKPTNAIEELKQHLNDVRESLTQLQINNLQQQPVQQSKSLLNPDTLLSHHFLKLKQQLTPNYSQQKPDTATKEEISSIKQQIEDISARLDQGLRAFEKHMRNRPENGKLLEVEQRLLNLLNDQVTLLTAKLTDTQKIQPRVSKLEQTTKRFQDFVIEQLAAFGLANGLNAEGDSSSPDTGAMLQKRPLTSGWACGSCDRELINLQTKQADFTPWMKLPEKQRLAPIGPGFSKLLQKVKPEQLVRSKSQVRVMRVKRIEEGMAETPRREESSGERDNNVIGQGATGLTSVRQQLLTPINLYENNL</sequence>
<dbReference type="Proteomes" id="UP000785679">
    <property type="component" value="Unassembled WGS sequence"/>
</dbReference>
<comment type="caution">
    <text evidence="3">The sequence shown here is derived from an EMBL/GenBank/DDBJ whole genome shotgun (WGS) entry which is preliminary data.</text>
</comment>
<evidence type="ECO:0000313" key="3">
    <source>
        <dbReference type="EMBL" id="TNV82765.1"/>
    </source>
</evidence>
<dbReference type="EMBL" id="RRYP01004572">
    <property type="protein sequence ID" value="TNV82765.1"/>
    <property type="molecule type" value="Genomic_DNA"/>
</dbReference>
<name>A0A8J8NYU0_HALGN</name>
<feature type="coiled-coil region" evidence="1">
    <location>
        <begin position="30"/>
        <end position="57"/>
    </location>
</feature>
<proteinExistence type="predicted"/>
<accession>A0A8J8NYU0</accession>
<evidence type="ECO:0000256" key="2">
    <source>
        <dbReference type="SAM" id="MobiDB-lite"/>
    </source>
</evidence>
<keyword evidence="4" id="KW-1185">Reference proteome</keyword>
<keyword evidence="1" id="KW-0175">Coiled coil</keyword>
<feature type="region of interest" description="Disordered" evidence="2">
    <location>
        <begin position="591"/>
        <end position="615"/>
    </location>
</feature>